<accession>A0A8J8SV17</accession>
<proteinExistence type="predicted"/>
<name>A0A8J8SV17_HALGN</name>
<evidence type="ECO:0000313" key="1">
    <source>
        <dbReference type="EMBL" id="TNV71346.1"/>
    </source>
</evidence>
<gene>
    <name evidence="1" type="ORF">FGO68_gene4565</name>
</gene>
<organism evidence="1 2">
    <name type="scientific">Halteria grandinella</name>
    <dbReference type="NCBI Taxonomy" id="5974"/>
    <lineage>
        <taxon>Eukaryota</taxon>
        <taxon>Sar</taxon>
        <taxon>Alveolata</taxon>
        <taxon>Ciliophora</taxon>
        <taxon>Intramacronucleata</taxon>
        <taxon>Spirotrichea</taxon>
        <taxon>Stichotrichia</taxon>
        <taxon>Sporadotrichida</taxon>
        <taxon>Halteriidae</taxon>
        <taxon>Halteria</taxon>
    </lineage>
</organism>
<protein>
    <submittedName>
        <fullName evidence="1">Uncharacterized protein</fullName>
    </submittedName>
</protein>
<dbReference type="OrthoDB" id="3361986at2759"/>
<dbReference type="Proteomes" id="UP000785679">
    <property type="component" value="Unassembled WGS sequence"/>
</dbReference>
<dbReference type="EMBL" id="RRYP01029946">
    <property type="protein sequence ID" value="TNV71346.1"/>
    <property type="molecule type" value="Genomic_DNA"/>
</dbReference>
<evidence type="ECO:0000313" key="2">
    <source>
        <dbReference type="Proteomes" id="UP000785679"/>
    </source>
</evidence>
<sequence>MTLGQCVISAAAVCETLFEGTADYCMIVCEQCLPVNREQILLLPWTQRPGGSKFAPKNPSLKLHLSLLICALGAELQLVVSHESTSPSATQVLLPVVAAWNIQSFAKPNYLALPSLGTLRRTAEWHCLRIVIWLILPVVICLSQRLSHACMDNRGNSRANTCWLA</sequence>
<dbReference type="AlphaFoldDB" id="A0A8J8SV17"/>
<comment type="caution">
    <text evidence="1">The sequence shown here is derived from an EMBL/GenBank/DDBJ whole genome shotgun (WGS) entry which is preliminary data.</text>
</comment>
<keyword evidence="2" id="KW-1185">Reference proteome</keyword>
<reference evidence="1" key="1">
    <citation type="submission" date="2019-06" db="EMBL/GenBank/DDBJ databases">
        <authorList>
            <person name="Zheng W."/>
        </authorList>
    </citation>
    <scope>NUCLEOTIDE SEQUENCE</scope>
    <source>
        <strain evidence="1">QDHG01</strain>
    </source>
</reference>